<gene>
    <name evidence="11" type="ORF">V6N11_080023</name>
</gene>
<keyword evidence="7" id="KW-0325">Glycoprotein</keyword>
<evidence type="ECO:0000259" key="10">
    <source>
        <dbReference type="Pfam" id="PF00190"/>
    </source>
</evidence>
<organism evidence="11 12">
    <name type="scientific">Hibiscus sabdariffa</name>
    <name type="common">roselle</name>
    <dbReference type="NCBI Taxonomy" id="183260"/>
    <lineage>
        <taxon>Eukaryota</taxon>
        <taxon>Viridiplantae</taxon>
        <taxon>Streptophyta</taxon>
        <taxon>Embryophyta</taxon>
        <taxon>Tracheophyta</taxon>
        <taxon>Spermatophyta</taxon>
        <taxon>Magnoliopsida</taxon>
        <taxon>eudicotyledons</taxon>
        <taxon>Gunneridae</taxon>
        <taxon>Pentapetalae</taxon>
        <taxon>rosids</taxon>
        <taxon>malvids</taxon>
        <taxon>Malvales</taxon>
        <taxon>Malvaceae</taxon>
        <taxon>Malvoideae</taxon>
        <taxon>Hibiscus</taxon>
    </lineage>
</organism>
<keyword evidence="4 9" id="KW-0964">Secreted</keyword>
<dbReference type="InterPro" id="IPR014710">
    <property type="entry name" value="RmlC-like_jellyroll"/>
</dbReference>
<evidence type="ECO:0000256" key="5">
    <source>
        <dbReference type="ARBA" id="ARBA00022723"/>
    </source>
</evidence>
<evidence type="ECO:0000256" key="4">
    <source>
        <dbReference type="ARBA" id="ARBA00022525"/>
    </source>
</evidence>
<dbReference type="InterPro" id="IPR011051">
    <property type="entry name" value="RmlC_Cupin_sf"/>
</dbReference>
<evidence type="ECO:0000256" key="9">
    <source>
        <dbReference type="RuleBase" id="RU366015"/>
    </source>
</evidence>
<evidence type="ECO:0000256" key="8">
    <source>
        <dbReference type="ARBA" id="ARBA00023211"/>
    </source>
</evidence>
<keyword evidence="12" id="KW-1185">Reference proteome</keyword>
<evidence type="ECO:0000313" key="12">
    <source>
        <dbReference type="Proteomes" id="UP001396334"/>
    </source>
</evidence>
<keyword evidence="6" id="KW-0732">Signal</keyword>
<evidence type="ECO:0000313" key="11">
    <source>
        <dbReference type="EMBL" id="KAK9017544.1"/>
    </source>
</evidence>
<accession>A0ABR2RXV4</accession>
<dbReference type="InterPro" id="IPR001929">
    <property type="entry name" value="Germin"/>
</dbReference>
<evidence type="ECO:0000256" key="1">
    <source>
        <dbReference type="ARBA" id="ARBA00004271"/>
    </source>
</evidence>
<dbReference type="PRINTS" id="PR00325">
    <property type="entry name" value="GERMIN"/>
</dbReference>
<dbReference type="EMBL" id="JBBPBN010000020">
    <property type="protein sequence ID" value="KAK9017544.1"/>
    <property type="molecule type" value="Genomic_DNA"/>
</dbReference>
<keyword evidence="3 9" id="KW-0052">Apoplast</keyword>
<dbReference type="Gene3D" id="2.60.120.10">
    <property type="entry name" value="Jelly Rolls"/>
    <property type="match status" value="1"/>
</dbReference>
<evidence type="ECO:0000256" key="3">
    <source>
        <dbReference type="ARBA" id="ARBA00022523"/>
    </source>
</evidence>
<dbReference type="Proteomes" id="UP001396334">
    <property type="component" value="Unassembled WGS sequence"/>
</dbReference>
<keyword evidence="5 9" id="KW-0479">Metal-binding</keyword>
<comment type="subcellular location">
    <subcellularLocation>
        <location evidence="1 9">Secreted</location>
        <location evidence="1 9">Extracellular space</location>
        <location evidence="1 9">Apoplast</location>
    </subcellularLocation>
</comment>
<dbReference type="Pfam" id="PF00190">
    <property type="entry name" value="Cupin_1"/>
    <property type="match status" value="1"/>
</dbReference>
<dbReference type="SUPFAM" id="SSF51182">
    <property type="entry name" value="RmlC-like cupins"/>
    <property type="match status" value="1"/>
</dbReference>
<evidence type="ECO:0000256" key="6">
    <source>
        <dbReference type="ARBA" id="ARBA00022729"/>
    </source>
</evidence>
<evidence type="ECO:0000256" key="7">
    <source>
        <dbReference type="ARBA" id="ARBA00023180"/>
    </source>
</evidence>
<keyword evidence="8 9" id="KW-0464">Manganese</keyword>
<name>A0ABR2RXV4_9ROSI</name>
<feature type="domain" description="Cupin type-1" evidence="10">
    <location>
        <begin position="60"/>
        <end position="112"/>
    </location>
</feature>
<proteinExistence type="inferred from homology"/>
<reference evidence="11 12" key="1">
    <citation type="journal article" date="2024" name="G3 (Bethesda)">
        <title>Genome assembly of Hibiscus sabdariffa L. provides insights into metabolisms of medicinal natural products.</title>
        <authorList>
            <person name="Kim T."/>
        </authorList>
    </citation>
    <scope>NUCLEOTIDE SEQUENCE [LARGE SCALE GENOMIC DNA]</scope>
    <source>
        <strain evidence="11">TK-2024</strain>
        <tissue evidence="11">Old leaves</tissue>
    </source>
</reference>
<evidence type="ECO:0000256" key="2">
    <source>
        <dbReference type="ARBA" id="ARBA00007456"/>
    </source>
</evidence>
<comment type="similarity">
    <text evidence="2 9">Belongs to the germin family.</text>
</comment>
<protein>
    <recommendedName>
        <fullName evidence="9">Germin-like protein</fullName>
    </recommendedName>
</protein>
<sequence length="142" mass="15906">MKHWKRESTHISIFDTVFANWEFWKDPKLVKAEDSFSGINVPGNMSNQLGSNVTPVDVEHEILVLLEVTLYVGFVTSDPDNCLIAEVLYPGDVSVFPVGLIHFRFNIGKQTQLPSLVSAARIQASAHPIQSNYLRVIVHDVC</sequence>
<dbReference type="InterPro" id="IPR006045">
    <property type="entry name" value="Cupin_1"/>
</dbReference>
<dbReference type="PANTHER" id="PTHR31238">
    <property type="entry name" value="GERMIN-LIKE PROTEIN SUBFAMILY 3 MEMBER 3"/>
    <property type="match status" value="1"/>
</dbReference>
<comment type="caution">
    <text evidence="11">The sequence shown here is derived from an EMBL/GenBank/DDBJ whole genome shotgun (WGS) entry which is preliminary data.</text>
</comment>